<dbReference type="RefSeq" id="WP_070368044.1">
    <property type="nucleotide sequence ID" value="NZ_MIQE01000014.1"/>
</dbReference>
<dbReference type="AlphaFoldDB" id="A0A1E7XCI0"/>
<evidence type="ECO:0000313" key="3">
    <source>
        <dbReference type="EMBL" id="OFA10731.1"/>
    </source>
</evidence>
<dbReference type="EMBL" id="MIQE01000014">
    <property type="protein sequence ID" value="OFA10731.1"/>
    <property type="molecule type" value="Genomic_DNA"/>
</dbReference>
<evidence type="ECO:0000313" key="4">
    <source>
        <dbReference type="Proteomes" id="UP000177010"/>
    </source>
</evidence>
<name>A0A1E7XCI0_9LACO</name>
<proteinExistence type="predicted"/>
<keyword evidence="2" id="KW-0472">Membrane</keyword>
<evidence type="ECO:0008006" key="5">
    <source>
        <dbReference type="Google" id="ProtNLM"/>
    </source>
</evidence>
<evidence type="ECO:0000256" key="1">
    <source>
        <dbReference type="SAM" id="MobiDB-lite"/>
    </source>
</evidence>
<feature type="transmembrane region" description="Helical" evidence="2">
    <location>
        <begin position="12"/>
        <end position="31"/>
    </location>
</feature>
<dbReference type="Proteomes" id="UP000177010">
    <property type="component" value="Unassembled WGS sequence"/>
</dbReference>
<feature type="compositionally biased region" description="Low complexity" evidence="1">
    <location>
        <begin position="130"/>
        <end position="169"/>
    </location>
</feature>
<organism evidence="3 4">
    <name type="scientific">Lentilactobacillus sunkii</name>
    <dbReference type="NCBI Taxonomy" id="481719"/>
    <lineage>
        <taxon>Bacteria</taxon>
        <taxon>Bacillati</taxon>
        <taxon>Bacillota</taxon>
        <taxon>Bacilli</taxon>
        <taxon>Lactobacillales</taxon>
        <taxon>Lactobacillaceae</taxon>
        <taxon>Lentilactobacillus</taxon>
    </lineage>
</organism>
<evidence type="ECO:0000256" key="2">
    <source>
        <dbReference type="SAM" id="Phobius"/>
    </source>
</evidence>
<gene>
    <name evidence="3" type="ORF">LASUN_16380</name>
</gene>
<protein>
    <recommendedName>
        <fullName evidence="5">Phage holin, LL-H family</fullName>
    </recommendedName>
</protein>
<feature type="region of interest" description="Disordered" evidence="1">
    <location>
        <begin position="113"/>
        <end position="178"/>
    </location>
</feature>
<keyword evidence="2" id="KW-0812">Transmembrane</keyword>
<reference evidence="3 4" key="1">
    <citation type="submission" date="2016-09" db="EMBL/GenBank/DDBJ databases">
        <title>Genome Sequence of Lactobacillus sunkii Strain CG01.</title>
        <authorList>
            <person name="Poehlein A."/>
            <person name="Gabris C."/>
            <person name="Bengelsdorf F.R."/>
            <person name="Duerre P."/>
            <person name="Daniel R."/>
        </authorList>
    </citation>
    <scope>NUCLEOTIDE SEQUENCE [LARGE SCALE GENOMIC DNA]</scope>
    <source>
        <strain evidence="3 4">CG_D</strain>
    </source>
</reference>
<dbReference type="STRING" id="481719.LASUN_16380"/>
<comment type="caution">
    <text evidence="3">The sequence shown here is derived from an EMBL/GenBank/DDBJ whole genome shotgun (WGS) entry which is preliminary data.</text>
</comment>
<sequence length="178" mass="19151">MQIFKQISDIFSWLQSTGILAALVALIIVVVKQVQPYLKIHIKNKQINQLTDFALTTVTKFATLAGLSKSDRKKMSDKDVADFASQFGFTWITPEIVDSVVEAAYQNFKKLGLDNHQPQTSPEPTEPAEKPATPQTPASSAAQVAQSTAPKPESAAQPASQAPQSAQPAVKSGSDQDA</sequence>
<accession>A0A1E7XCI0</accession>
<keyword evidence="2" id="KW-1133">Transmembrane helix</keyword>